<organism evidence="2">
    <name type="scientific">marine sediment metagenome</name>
    <dbReference type="NCBI Taxonomy" id="412755"/>
    <lineage>
        <taxon>unclassified sequences</taxon>
        <taxon>metagenomes</taxon>
        <taxon>ecological metagenomes</taxon>
    </lineage>
</organism>
<feature type="transmembrane region" description="Helical" evidence="1">
    <location>
        <begin position="52"/>
        <end position="72"/>
    </location>
</feature>
<keyword evidence="1" id="KW-0812">Transmembrane</keyword>
<evidence type="ECO:0000313" key="2">
    <source>
        <dbReference type="EMBL" id="KKL23312.1"/>
    </source>
</evidence>
<dbReference type="EMBL" id="LAZR01037020">
    <property type="protein sequence ID" value="KKL23312.1"/>
    <property type="molecule type" value="Genomic_DNA"/>
</dbReference>
<name>A0A0F9CAC0_9ZZZZ</name>
<reference evidence="2" key="1">
    <citation type="journal article" date="2015" name="Nature">
        <title>Complex archaea that bridge the gap between prokaryotes and eukaryotes.</title>
        <authorList>
            <person name="Spang A."/>
            <person name="Saw J.H."/>
            <person name="Jorgensen S.L."/>
            <person name="Zaremba-Niedzwiedzka K."/>
            <person name="Martijn J."/>
            <person name="Lind A.E."/>
            <person name="van Eijk R."/>
            <person name="Schleper C."/>
            <person name="Guy L."/>
            <person name="Ettema T.J."/>
        </authorList>
    </citation>
    <scope>NUCLEOTIDE SEQUENCE</scope>
</reference>
<keyword evidence="1" id="KW-0472">Membrane</keyword>
<dbReference type="AlphaFoldDB" id="A0A0F9CAC0"/>
<evidence type="ECO:0000256" key="1">
    <source>
        <dbReference type="SAM" id="Phobius"/>
    </source>
</evidence>
<keyword evidence="1" id="KW-1133">Transmembrane helix</keyword>
<comment type="caution">
    <text evidence="2">The sequence shown here is derived from an EMBL/GenBank/DDBJ whole genome shotgun (WGS) entry which is preliminary data.</text>
</comment>
<gene>
    <name evidence="2" type="ORF">LCGC14_2426640</name>
</gene>
<proteinExistence type="predicted"/>
<accession>A0A0F9CAC0</accession>
<protein>
    <submittedName>
        <fullName evidence="2">Uncharacterized protein</fullName>
    </submittedName>
</protein>
<sequence length="79" mass="8390">MSVSNQQLATMIKAVDDKVDDLTTRMGRVEDHMMNGQSNPGQRSSISPMVSLLVKWVIAPLIVILGAAFGVAPNLPLGG</sequence>